<organism evidence="2">
    <name type="scientific">Streptomyces haneummycinicus</name>
    <dbReference type="NCBI Taxonomy" id="3074435"/>
    <lineage>
        <taxon>Bacteria</taxon>
        <taxon>Bacillati</taxon>
        <taxon>Actinomycetota</taxon>
        <taxon>Actinomycetes</taxon>
        <taxon>Kitasatosporales</taxon>
        <taxon>Streptomycetaceae</taxon>
        <taxon>Streptomyces</taxon>
    </lineage>
</organism>
<dbReference type="AlphaFoldDB" id="A0AAT9H8X5"/>
<protein>
    <submittedName>
        <fullName evidence="2">Uncharacterized protein</fullName>
    </submittedName>
</protein>
<feature type="compositionally biased region" description="Pro residues" evidence="1">
    <location>
        <begin position="144"/>
        <end position="155"/>
    </location>
</feature>
<accession>A0AAT9H8X5</accession>
<proteinExistence type="predicted"/>
<feature type="region of interest" description="Disordered" evidence="1">
    <location>
        <begin position="14"/>
        <end position="204"/>
    </location>
</feature>
<sequence length="204" mass="21116">MAFGGAFNGICCTAAPSRNRPSRIRPHQGTIGKHPNRAPCRNNSTPPTRTPPTRPPFPGTTTTSASPAVSKISPLTQRPYSPTTAPAGSHATPCALRTPHSALRGQSCRWGGTGGRDGTPPTPGSANTPGPPQRRVTRKRRPARTPPAAPQPPHTPQRRRRNARIATTADATANAAAGAAHRNGVEDTTVCGAGTGAYRPRGGA</sequence>
<reference evidence="2" key="1">
    <citation type="submission" date="2024-06" db="EMBL/GenBank/DDBJ databases">
        <authorList>
            <consortium name="consrtm"/>
            <person name="Uemura M."/>
            <person name="Terahara T."/>
        </authorList>
    </citation>
    <scope>NUCLEOTIDE SEQUENCE</scope>
    <source>
        <strain evidence="2">KM77-8</strain>
    </source>
</reference>
<reference evidence="2" key="2">
    <citation type="submission" date="2024-07" db="EMBL/GenBank/DDBJ databases">
        <title>Streptomyces haneummycinica sp. nov., a new antibiotic-producing actinobacterium isolated from marine sediment.</title>
        <authorList>
            <person name="Uemura M."/>
            <person name="Hamada M."/>
            <person name="Hirano S."/>
            <person name="Kobayashi K."/>
            <person name="Ohshiro T."/>
            <person name="Kobayashi T."/>
            <person name="Terahara T."/>
        </authorList>
    </citation>
    <scope>NUCLEOTIDE SEQUENCE</scope>
    <source>
        <strain evidence="2">KM77-8</strain>
    </source>
</reference>
<gene>
    <name evidence="2" type="ORF">SHKM778_02310</name>
</gene>
<feature type="compositionally biased region" description="Low complexity" evidence="1">
    <location>
        <begin position="164"/>
        <end position="182"/>
    </location>
</feature>
<evidence type="ECO:0000256" key="1">
    <source>
        <dbReference type="SAM" id="MobiDB-lite"/>
    </source>
</evidence>
<dbReference type="EMBL" id="AP035768">
    <property type="protein sequence ID" value="BFO13843.1"/>
    <property type="molecule type" value="Genomic_DNA"/>
</dbReference>
<name>A0AAT9H8X5_9ACTN</name>
<feature type="compositionally biased region" description="Polar residues" evidence="1">
    <location>
        <begin position="73"/>
        <end position="86"/>
    </location>
</feature>
<evidence type="ECO:0000313" key="2">
    <source>
        <dbReference type="EMBL" id="BFO13843.1"/>
    </source>
</evidence>
<feature type="compositionally biased region" description="Pro residues" evidence="1">
    <location>
        <begin position="48"/>
        <end position="58"/>
    </location>
</feature>